<name>A0ABW3R622_9PSEU</name>
<dbReference type="Proteomes" id="UP001597168">
    <property type="component" value="Unassembled WGS sequence"/>
</dbReference>
<keyword evidence="1" id="KW-0812">Transmembrane</keyword>
<reference evidence="4" key="1">
    <citation type="journal article" date="2019" name="Int. J. Syst. Evol. Microbiol.">
        <title>The Global Catalogue of Microorganisms (GCM) 10K type strain sequencing project: providing services to taxonomists for standard genome sequencing and annotation.</title>
        <authorList>
            <consortium name="The Broad Institute Genomics Platform"/>
            <consortium name="The Broad Institute Genome Sequencing Center for Infectious Disease"/>
            <person name="Wu L."/>
            <person name="Ma J."/>
        </authorList>
    </citation>
    <scope>NUCLEOTIDE SEQUENCE [LARGE SCALE GENOMIC DNA]</scope>
    <source>
        <strain evidence="4">CCUG 60214</strain>
    </source>
</reference>
<dbReference type="SUPFAM" id="SSF52540">
    <property type="entry name" value="P-loop containing nucleoside triphosphate hydrolases"/>
    <property type="match status" value="1"/>
</dbReference>
<keyword evidence="1" id="KW-0472">Membrane</keyword>
<evidence type="ECO:0000313" key="4">
    <source>
        <dbReference type="Proteomes" id="UP001597168"/>
    </source>
</evidence>
<feature type="transmembrane region" description="Helical" evidence="1">
    <location>
        <begin position="433"/>
        <end position="452"/>
    </location>
</feature>
<comment type="caution">
    <text evidence="3">The sequence shown here is derived from an EMBL/GenBank/DDBJ whole genome shotgun (WGS) entry which is preliminary data.</text>
</comment>
<feature type="transmembrane region" description="Helical" evidence="1">
    <location>
        <begin position="33"/>
        <end position="51"/>
    </location>
</feature>
<protein>
    <submittedName>
        <fullName evidence="3">NACHT domain-containing protein</fullName>
    </submittedName>
</protein>
<proteinExistence type="predicted"/>
<feature type="domain" description="NACHT" evidence="2">
    <location>
        <begin position="123"/>
        <end position="244"/>
    </location>
</feature>
<evidence type="ECO:0000313" key="3">
    <source>
        <dbReference type="EMBL" id="MFD1152514.1"/>
    </source>
</evidence>
<feature type="transmembrane region" description="Helical" evidence="1">
    <location>
        <begin position="557"/>
        <end position="578"/>
    </location>
</feature>
<keyword evidence="4" id="KW-1185">Reference proteome</keyword>
<keyword evidence="1" id="KW-1133">Transmembrane helix</keyword>
<feature type="transmembrane region" description="Helical" evidence="1">
    <location>
        <begin position="530"/>
        <end position="551"/>
    </location>
</feature>
<feature type="transmembrane region" description="Helical" evidence="1">
    <location>
        <begin position="464"/>
        <end position="483"/>
    </location>
</feature>
<dbReference type="RefSeq" id="WP_380730427.1">
    <property type="nucleotide sequence ID" value="NZ_JBHTLK010000415.1"/>
</dbReference>
<dbReference type="Pfam" id="PF05729">
    <property type="entry name" value="NACHT"/>
    <property type="match status" value="1"/>
</dbReference>
<feature type="transmembrane region" description="Helical" evidence="1">
    <location>
        <begin position="403"/>
        <end position="427"/>
    </location>
</feature>
<organism evidence="3 4">
    <name type="scientific">Saccharothrix hoggarensis</name>
    <dbReference type="NCBI Taxonomy" id="913853"/>
    <lineage>
        <taxon>Bacteria</taxon>
        <taxon>Bacillati</taxon>
        <taxon>Actinomycetota</taxon>
        <taxon>Actinomycetes</taxon>
        <taxon>Pseudonocardiales</taxon>
        <taxon>Pseudonocardiaceae</taxon>
        <taxon>Saccharothrix</taxon>
    </lineage>
</organism>
<dbReference type="EMBL" id="JBHTLK010000415">
    <property type="protein sequence ID" value="MFD1152514.1"/>
    <property type="molecule type" value="Genomic_DNA"/>
</dbReference>
<gene>
    <name evidence="3" type="ORF">ACFQ3T_35705</name>
</gene>
<accession>A0ABW3R622</accession>
<dbReference type="PROSITE" id="PS50837">
    <property type="entry name" value="NACHT"/>
    <property type="match status" value="1"/>
</dbReference>
<feature type="transmembrane region" description="Helical" evidence="1">
    <location>
        <begin position="489"/>
        <end position="509"/>
    </location>
</feature>
<dbReference type="InterPro" id="IPR007111">
    <property type="entry name" value="NACHT_NTPase"/>
</dbReference>
<dbReference type="InterPro" id="IPR027417">
    <property type="entry name" value="P-loop_NTPase"/>
</dbReference>
<evidence type="ECO:0000259" key="2">
    <source>
        <dbReference type="PROSITE" id="PS50837"/>
    </source>
</evidence>
<dbReference type="Gene3D" id="3.40.50.300">
    <property type="entry name" value="P-loop containing nucleotide triphosphate hydrolases"/>
    <property type="match status" value="1"/>
</dbReference>
<sequence>MSRFRQRAVLTGCVLAAVLAAAGLFVTDYGIDPELWLTGLALGFLALLAALDPWLHRRRAAGLATDENLDAATTALARALHAQWNEECRARGLDDHLLDLHWTALEGEPGHSDGIVRAFRRNPRMVVLGEPGAGKSTTAMLLTIGLLDRYEGGPVPFLLPLSTWDPEAEDVRTWMTRRLYEDHPALRNTELYGSYAGDLLVEQRRVFPVLDGLDQLPPERRAAALDRVNRAFPGRQPLVLTSRPEEFAEAGVPVAGADVVQLQPLDHEGIAGYLRAVSDPMTAARWEPIFLHLRDEPDGRLAEALSTPLAVWLAGVVHGYGEPSELLDRGRFPDRRAIEDHLVDALVNGAFGDRSVAHQAQASQVWPRDKATRWLAFLAGEMRRRGVRELGWWDLRRSVGAMWLALLGAVALGSIGGFGVAWLMAYATDTPKLAPITGLAAGLAVAVAALYASGHRTPKPRLGVWRSLVVVSGVLGTAAGLVFGALYGLSAGLVVGLGIAVAVALRFGLGGSGELTQPSSPKWTMTRDRIAVWTGSLVLAVVFGAAAGLVFGPTQSGMVGLGLASGLMLGFALSVLHLRWWWFTVARIWLALRGKLPWELMLFLEDARKLGVLCQAGAAYQFRHGLVQDRLAGARPSSATEVRSDA</sequence>
<evidence type="ECO:0000256" key="1">
    <source>
        <dbReference type="SAM" id="Phobius"/>
    </source>
</evidence>